<protein>
    <recommendedName>
        <fullName evidence="3">SEA domain-containing protein</fullName>
    </recommendedName>
</protein>
<sequence>MILICIIEHSLQSYCIENRSSGLRKKIPLGNMGDIELNPMNGFDTVDQRNQRDGNAAMEQTSVDNVDRLTNNNNTHEPTEREPMLSDSASQGEGPGQQQVNVQSDGPGEQQASAVCRLREQLNHQVLWKIRLWMVLIFLFVLIALLVVVSIFLCSVLHQDMDDTYDPALFVLPIYFNGSFQLTNQILTPELLYPASNQSKTLSSQLEQTFSTVHLRPPSRAGISDFRNSSGITDHGSVVAEYWLHFQVPQDDTELMQFTMSRAMVFNIFKQSLYDREPERNHSLYIRPASLNMNGEKRAHAHTVGFNPPTA</sequence>
<keyword evidence="2" id="KW-1133">Transmembrane helix</keyword>
<dbReference type="PANTHER" id="PTHR14636:SF1">
    <property type="entry name" value="TPA-INDUCED TRANSMEMBRANE PROTEIN"/>
    <property type="match status" value="1"/>
</dbReference>
<evidence type="ECO:0000259" key="3">
    <source>
        <dbReference type="PROSITE" id="PS50024"/>
    </source>
</evidence>
<dbReference type="SUPFAM" id="SSF82671">
    <property type="entry name" value="SEA domain"/>
    <property type="match status" value="1"/>
</dbReference>
<feature type="transmembrane region" description="Helical" evidence="2">
    <location>
        <begin position="132"/>
        <end position="153"/>
    </location>
</feature>
<dbReference type="Proteomes" id="UP001557470">
    <property type="component" value="Unassembled WGS sequence"/>
</dbReference>
<feature type="compositionally biased region" description="Polar residues" evidence="1">
    <location>
        <begin position="87"/>
        <end position="104"/>
    </location>
</feature>
<gene>
    <name evidence="4" type="ORF">UPYG_G00192510</name>
</gene>
<reference evidence="4 5" key="1">
    <citation type="submission" date="2024-06" db="EMBL/GenBank/DDBJ databases">
        <authorList>
            <person name="Pan Q."/>
            <person name="Wen M."/>
            <person name="Jouanno E."/>
            <person name="Zahm M."/>
            <person name="Klopp C."/>
            <person name="Cabau C."/>
            <person name="Louis A."/>
            <person name="Berthelot C."/>
            <person name="Parey E."/>
            <person name="Roest Crollius H."/>
            <person name="Montfort J."/>
            <person name="Robinson-Rechavi M."/>
            <person name="Bouchez O."/>
            <person name="Lampietro C."/>
            <person name="Lopez Roques C."/>
            <person name="Donnadieu C."/>
            <person name="Postlethwait J."/>
            <person name="Bobe J."/>
            <person name="Verreycken H."/>
            <person name="Guiguen Y."/>
        </authorList>
    </citation>
    <scope>NUCLEOTIDE SEQUENCE [LARGE SCALE GENOMIC DNA]</scope>
    <source>
        <strain evidence="4">Up_M1</strain>
        <tissue evidence="4">Testis</tissue>
    </source>
</reference>
<dbReference type="AlphaFoldDB" id="A0ABD0WGS3"/>
<organism evidence="4 5">
    <name type="scientific">Umbra pygmaea</name>
    <name type="common">Eastern mudminnow</name>
    <dbReference type="NCBI Taxonomy" id="75934"/>
    <lineage>
        <taxon>Eukaryota</taxon>
        <taxon>Metazoa</taxon>
        <taxon>Chordata</taxon>
        <taxon>Craniata</taxon>
        <taxon>Vertebrata</taxon>
        <taxon>Euteleostomi</taxon>
        <taxon>Actinopterygii</taxon>
        <taxon>Neopterygii</taxon>
        <taxon>Teleostei</taxon>
        <taxon>Protacanthopterygii</taxon>
        <taxon>Esociformes</taxon>
        <taxon>Umbridae</taxon>
        <taxon>Umbra</taxon>
    </lineage>
</organism>
<evidence type="ECO:0000256" key="2">
    <source>
        <dbReference type="SAM" id="Phobius"/>
    </source>
</evidence>
<evidence type="ECO:0000256" key="1">
    <source>
        <dbReference type="SAM" id="MobiDB-lite"/>
    </source>
</evidence>
<dbReference type="PANTHER" id="PTHR14636">
    <property type="entry name" value="TPA-INDUCED TRANSMEMBRANE PROTEIN"/>
    <property type="match status" value="1"/>
</dbReference>
<dbReference type="InterPro" id="IPR033223">
    <property type="entry name" value="TTMP"/>
</dbReference>
<name>A0ABD0WGS3_UMBPY</name>
<dbReference type="InterPro" id="IPR036364">
    <property type="entry name" value="SEA_dom_sf"/>
</dbReference>
<proteinExistence type="predicted"/>
<comment type="caution">
    <text evidence="4">The sequence shown here is derived from an EMBL/GenBank/DDBJ whole genome shotgun (WGS) entry which is preliminary data.</text>
</comment>
<dbReference type="EMBL" id="JAGEUA010000006">
    <property type="protein sequence ID" value="KAL0972657.1"/>
    <property type="molecule type" value="Genomic_DNA"/>
</dbReference>
<dbReference type="Gene3D" id="3.30.70.960">
    <property type="entry name" value="SEA domain"/>
    <property type="match status" value="1"/>
</dbReference>
<keyword evidence="5" id="KW-1185">Reference proteome</keyword>
<dbReference type="InterPro" id="IPR000082">
    <property type="entry name" value="SEA_dom"/>
</dbReference>
<evidence type="ECO:0000313" key="5">
    <source>
        <dbReference type="Proteomes" id="UP001557470"/>
    </source>
</evidence>
<keyword evidence="2" id="KW-0472">Membrane</keyword>
<accession>A0ABD0WGS3</accession>
<dbReference type="Pfam" id="PF01390">
    <property type="entry name" value="SEA"/>
    <property type="match status" value="1"/>
</dbReference>
<dbReference type="PROSITE" id="PS50024">
    <property type="entry name" value="SEA"/>
    <property type="match status" value="1"/>
</dbReference>
<feature type="compositionally biased region" description="Polar residues" evidence="1">
    <location>
        <begin position="58"/>
        <end position="76"/>
    </location>
</feature>
<feature type="domain" description="SEA" evidence="3">
    <location>
        <begin position="172"/>
        <end position="291"/>
    </location>
</feature>
<feature type="region of interest" description="Disordered" evidence="1">
    <location>
        <begin position="55"/>
        <end position="108"/>
    </location>
</feature>
<keyword evidence="2" id="KW-0812">Transmembrane</keyword>
<evidence type="ECO:0000313" key="4">
    <source>
        <dbReference type="EMBL" id="KAL0972657.1"/>
    </source>
</evidence>